<name>A0A4R6RAA9_9BURK</name>
<dbReference type="OrthoDB" id="9780520at2"/>
<proteinExistence type="predicted"/>
<dbReference type="Pfam" id="PF00107">
    <property type="entry name" value="ADH_zinc_N"/>
    <property type="match status" value="1"/>
</dbReference>
<dbReference type="PANTHER" id="PTHR48106">
    <property type="entry name" value="QUINONE OXIDOREDUCTASE PIG3-RELATED"/>
    <property type="match status" value="1"/>
</dbReference>
<dbReference type="InterPro" id="IPR014189">
    <property type="entry name" value="Quinone_OxRdtase_PIG3"/>
</dbReference>
<dbReference type="Gene3D" id="3.40.50.720">
    <property type="entry name" value="NAD(P)-binding Rossmann-like Domain"/>
    <property type="match status" value="1"/>
</dbReference>
<comment type="caution">
    <text evidence="4">The sequence shown here is derived from an EMBL/GenBank/DDBJ whole genome shotgun (WGS) entry which is preliminary data.</text>
</comment>
<dbReference type="SUPFAM" id="SSF50129">
    <property type="entry name" value="GroES-like"/>
    <property type="match status" value="1"/>
</dbReference>
<evidence type="ECO:0000259" key="3">
    <source>
        <dbReference type="SMART" id="SM00829"/>
    </source>
</evidence>
<evidence type="ECO:0000256" key="1">
    <source>
        <dbReference type="ARBA" id="ARBA00022857"/>
    </source>
</evidence>
<dbReference type="RefSeq" id="WP_133609061.1">
    <property type="nucleotide sequence ID" value="NZ_SNXW01000005.1"/>
</dbReference>
<dbReference type="Pfam" id="PF08240">
    <property type="entry name" value="ADH_N"/>
    <property type="match status" value="1"/>
</dbReference>
<dbReference type="InterPro" id="IPR036291">
    <property type="entry name" value="NAD(P)-bd_dom_sf"/>
</dbReference>
<dbReference type="GO" id="GO:0070402">
    <property type="term" value="F:NADPH binding"/>
    <property type="evidence" value="ECO:0007669"/>
    <property type="project" value="TreeGrafter"/>
</dbReference>
<evidence type="ECO:0000313" key="5">
    <source>
        <dbReference type="Proteomes" id="UP000294593"/>
    </source>
</evidence>
<dbReference type="InterPro" id="IPR013149">
    <property type="entry name" value="ADH-like_C"/>
</dbReference>
<sequence length="342" mass="35757">MTPTALPSLPTSMTEVTIAQPGDPEVLQPRQVPLPVPRAGEVLVKVAAAGVNRPDVLQRRGLYPMPPGVNPTPGLEVAGTVVALGEGVQDGSAAFRIGDAVCGLTEGGGYAEYCVVPATQLLPQPAGLSAAQAAAIPETFFTVWANLFQTGRARAGETLLVHGGTSGIGSTALMLAREFGLKAISTDGGPEKGVWAQRFGAELSIDHRSTDFLPQVMAWSGGRGVDIVLDIMGASHVERNLGALTRDGRLLLIGFMGGVQVEGFNLMPILLKRLVVTGSTLRARTAPEKAAIAQGLREHVWPVLSAGRCVPHVCQTFPLAQAAEAHRLMEGRGHIGKIVLTV</sequence>
<dbReference type="SMART" id="SM00829">
    <property type="entry name" value="PKS_ER"/>
    <property type="match status" value="1"/>
</dbReference>
<dbReference type="CDD" id="cd05276">
    <property type="entry name" value="p53_inducible_oxidoreductase"/>
    <property type="match status" value="1"/>
</dbReference>
<dbReference type="PANTHER" id="PTHR48106:SF8">
    <property type="entry name" value="OS02G0805600 PROTEIN"/>
    <property type="match status" value="1"/>
</dbReference>
<keyword evidence="1" id="KW-0521">NADP</keyword>
<dbReference type="SUPFAM" id="SSF51735">
    <property type="entry name" value="NAD(P)-binding Rossmann-fold domains"/>
    <property type="match status" value="1"/>
</dbReference>
<dbReference type="InterPro" id="IPR011032">
    <property type="entry name" value="GroES-like_sf"/>
</dbReference>
<dbReference type="Proteomes" id="UP000294593">
    <property type="component" value="Unassembled WGS sequence"/>
</dbReference>
<organism evidence="4 5">
    <name type="scientific">Aquabacterium commune</name>
    <dbReference type="NCBI Taxonomy" id="70586"/>
    <lineage>
        <taxon>Bacteria</taxon>
        <taxon>Pseudomonadati</taxon>
        <taxon>Pseudomonadota</taxon>
        <taxon>Betaproteobacteria</taxon>
        <taxon>Burkholderiales</taxon>
        <taxon>Aquabacterium</taxon>
    </lineage>
</organism>
<evidence type="ECO:0000313" key="4">
    <source>
        <dbReference type="EMBL" id="TDP83020.1"/>
    </source>
</evidence>
<dbReference type="NCBIfam" id="TIGR02824">
    <property type="entry name" value="quinone_pig3"/>
    <property type="match status" value="1"/>
</dbReference>
<dbReference type="EMBL" id="SNXW01000005">
    <property type="protein sequence ID" value="TDP83020.1"/>
    <property type="molecule type" value="Genomic_DNA"/>
</dbReference>
<gene>
    <name evidence="4" type="ORF">EV672_105207</name>
</gene>
<dbReference type="InterPro" id="IPR020843">
    <property type="entry name" value="ER"/>
</dbReference>
<dbReference type="GO" id="GO:0016651">
    <property type="term" value="F:oxidoreductase activity, acting on NAD(P)H"/>
    <property type="evidence" value="ECO:0007669"/>
    <property type="project" value="TreeGrafter"/>
</dbReference>
<dbReference type="InterPro" id="IPR013154">
    <property type="entry name" value="ADH-like_N"/>
</dbReference>
<feature type="domain" description="Enoyl reductase (ER)" evidence="3">
    <location>
        <begin position="22"/>
        <end position="340"/>
    </location>
</feature>
<dbReference type="Gene3D" id="3.90.180.10">
    <property type="entry name" value="Medium-chain alcohol dehydrogenases, catalytic domain"/>
    <property type="match status" value="1"/>
</dbReference>
<protein>
    <submittedName>
        <fullName evidence="4">Putative PIG3 family NAD(P)H quinone oxidoreductase</fullName>
    </submittedName>
</protein>
<dbReference type="AlphaFoldDB" id="A0A4R6RAA9"/>
<keyword evidence="2" id="KW-0560">Oxidoreductase</keyword>
<evidence type="ECO:0000256" key="2">
    <source>
        <dbReference type="ARBA" id="ARBA00023002"/>
    </source>
</evidence>
<reference evidence="4 5" key="1">
    <citation type="submission" date="2019-03" db="EMBL/GenBank/DDBJ databases">
        <title>Genomic Encyclopedia of Type Strains, Phase IV (KMG-IV): sequencing the most valuable type-strain genomes for metagenomic binning, comparative biology and taxonomic classification.</title>
        <authorList>
            <person name="Goeker M."/>
        </authorList>
    </citation>
    <scope>NUCLEOTIDE SEQUENCE [LARGE SCALE GENOMIC DNA]</scope>
    <source>
        <strain evidence="4 5">DSM 11901</strain>
    </source>
</reference>
<accession>A0A4R6RAA9</accession>
<keyword evidence="5" id="KW-1185">Reference proteome</keyword>